<dbReference type="InterPro" id="IPR029044">
    <property type="entry name" value="Nucleotide-diphossugar_trans"/>
</dbReference>
<sequence>MRAGSPHGGHAEHILVVAKAPEPGRAKTRLSPEFGPDQAAAIATAALADTLEAVAGCGAARKIIALDGPPGPWLPSGFEVIAQVSGSLNDRLTAAWTHAGAPGVQIGMDTPQVTPELLEDSLALVLDDAGPGGQAGGGTDAALGPAEDGGWWALALRRPHPEAFRGVPMSRPDTGRRQRDQLSALGLRVVDLPTLRDLDDIDDARALARIIPGSRTASAVAAADAAAATGTTAATAATAATGATPAVEAVGGRSEESR</sequence>
<comment type="caution">
    <text evidence="2">The sequence shown here is derived from an EMBL/GenBank/DDBJ whole genome shotgun (WGS) entry which is preliminary data.</text>
</comment>
<dbReference type="Pfam" id="PF09837">
    <property type="entry name" value="DUF2064"/>
    <property type="match status" value="1"/>
</dbReference>
<dbReference type="EMBL" id="JAAGOA010000003">
    <property type="protein sequence ID" value="NED99452.1"/>
    <property type="molecule type" value="Genomic_DNA"/>
</dbReference>
<organism evidence="2 3">
    <name type="scientific">Phytoactinopolyspora halotolerans</name>
    <dbReference type="NCBI Taxonomy" id="1981512"/>
    <lineage>
        <taxon>Bacteria</taxon>
        <taxon>Bacillati</taxon>
        <taxon>Actinomycetota</taxon>
        <taxon>Actinomycetes</taxon>
        <taxon>Jiangellales</taxon>
        <taxon>Jiangellaceae</taxon>
        <taxon>Phytoactinopolyspora</taxon>
    </lineage>
</organism>
<gene>
    <name evidence="2" type="ORF">G1H10_04660</name>
</gene>
<proteinExistence type="predicted"/>
<dbReference type="SUPFAM" id="SSF53448">
    <property type="entry name" value="Nucleotide-diphospho-sugar transferases"/>
    <property type="match status" value="1"/>
</dbReference>
<dbReference type="InterPro" id="IPR018641">
    <property type="entry name" value="Trfase_1_rSAM/seldom-assoc"/>
</dbReference>
<dbReference type="PANTHER" id="PTHR36529:SF1">
    <property type="entry name" value="GLYCOSYLTRANSFERASE"/>
    <property type="match status" value="1"/>
</dbReference>
<reference evidence="2 3" key="1">
    <citation type="submission" date="2020-02" db="EMBL/GenBank/DDBJ databases">
        <authorList>
            <person name="Li X.-J."/>
            <person name="Han X.-M."/>
        </authorList>
    </citation>
    <scope>NUCLEOTIDE SEQUENCE [LARGE SCALE GENOMIC DNA]</scope>
    <source>
        <strain evidence="2 3">CCTCC AB 2017055</strain>
    </source>
</reference>
<keyword evidence="3" id="KW-1185">Reference proteome</keyword>
<dbReference type="Gene3D" id="3.90.550.10">
    <property type="entry name" value="Spore Coat Polysaccharide Biosynthesis Protein SpsA, Chain A"/>
    <property type="match status" value="1"/>
</dbReference>
<accession>A0A6L9S316</accession>
<dbReference type="Proteomes" id="UP000475214">
    <property type="component" value="Unassembled WGS sequence"/>
</dbReference>
<feature type="region of interest" description="Disordered" evidence="1">
    <location>
        <begin position="232"/>
        <end position="258"/>
    </location>
</feature>
<dbReference type="PANTHER" id="PTHR36529">
    <property type="entry name" value="SLL1095 PROTEIN"/>
    <property type="match status" value="1"/>
</dbReference>
<dbReference type="AlphaFoldDB" id="A0A6L9S316"/>
<evidence type="ECO:0000313" key="3">
    <source>
        <dbReference type="Proteomes" id="UP000475214"/>
    </source>
</evidence>
<evidence type="ECO:0000313" key="2">
    <source>
        <dbReference type="EMBL" id="NED99452.1"/>
    </source>
</evidence>
<protein>
    <submittedName>
        <fullName evidence="2">DUF2064 domain-containing protein</fullName>
    </submittedName>
</protein>
<feature type="compositionally biased region" description="Low complexity" evidence="1">
    <location>
        <begin position="232"/>
        <end position="252"/>
    </location>
</feature>
<evidence type="ECO:0000256" key="1">
    <source>
        <dbReference type="SAM" id="MobiDB-lite"/>
    </source>
</evidence>
<name>A0A6L9S316_9ACTN</name>